<feature type="region of interest" description="Disordered" evidence="1">
    <location>
        <begin position="245"/>
        <end position="283"/>
    </location>
</feature>
<accession>A0A6C0K1A0</accession>
<evidence type="ECO:0000313" key="2">
    <source>
        <dbReference type="EMBL" id="QHU09824.1"/>
    </source>
</evidence>
<proteinExistence type="predicted"/>
<organism evidence="2">
    <name type="scientific">viral metagenome</name>
    <dbReference type="NCBI Taxonomy" id="1070528"/>
    <lineage>
        <taxon>unclassified sequences</taxon>
        <taxon>metagenomes</taxon>
        <taxon>organismal metagenomes</taxon>
    </lineage>
</organism>
<dbReference type="AlphaFoldDB" id="A0A6C0K1A0"/>
<sequence length="358" mass="39865">MSDILGVDFLTNPKMTDMNIGLPDLATVELPTFGDDAPKLIPSMDEIGGPSTSDGLKNFNAEPLFGATSDHHRPRMSEENLNREKYELLRKFDRLSKLGVPMRKRFTLESPLDEMKMELEFIRREKDMDQTIKQFCDWYITGMSAMEWSSKNVPLMQAFGLKLDGLSESAQMNVGDMEEDFEELYELYGDKLKMHPLVRIPIRTCMMIYMVHLTNQMVAKAPVPNMDQILKSNPDIARQLSMAAMQQQTQGMRAPPAPPPPSNPLSGLSNFMSSMVPPPPPSGKLPTVKIPGVRLTKPNPQPDAARVTVTPTPKEMKAPVNIDDLLRTVTETKTVKMPPPALKKPGGSTGKNSVSIKL</sequence>
<feature type="compositionally biased region" description="Polar residues" evidence="1">
    <location>
        <begin position="264"/>
        <end position="273"/>
    </location>
</feature>
<dbReference type="InterPro" id="IPR043910">
    <property type="entry name" value="DUF5767"/>
</dbReference>
<protein>
    <submittedName>
        <fullName evidence="2">Uncharacterized protein</fullName>
    </submittedName>
</protein>
<dbReference type="EMBL" id="MN740745">
    <property type="protein sequence ID" value="QHU09824.1"/>
    <property type="molecule type" value="Genomic_DNA"/>
</dbReference>
<evidence type="ECO:0000256" key="1">
    <source>
        <dbReference type="SAM" id="MobiDB-lite"/>
    </source>
</evidence>
<feature type="region of interest" description="Disordered" evidence="1">
    <location>
        <begin position="330"/>
        <end position="358"/>
    </location>
</feature>
<name>A0A6C0K1A0_9ZZZZ</name>
<reference evidence="2" key="1">
    <citation type="journal article" date="2020" name="Nature">
        <title>Giant virus diversity and host interactions through global metagenomics.</title>
        <authorList>
            <person name="Schulz F."/>
            <person name="Roux S."/>
            <person name="Paez-Espino D."/>
            <person name="Jungbluth S."/>
            <person name="Walsh D.A."/>
            <person name="Denef V.J."/>
            <person name="McMahon K.D."/>
            <person name="Konstantinidis K.T."/>
            <person name="Eloe-Fadrosh E.A."/>
            <person name="Kyrpides N.C."/>
            <person name="Woyke T."/>
        </authorList>
    </citation>
    <scope>NUCLEOTIDE SEQUENCE</scope>
    <source>
        <strain evidence="2">GVMAG-S-1101164-164</strain>
    </source>
</reference>
<dbReference type="Pfam" id="PF19071">
    <property type="entry name" value="DUF5767"/>
    <property type="match status" value="1"/>
</dbReference>